<dbReference type="GO" id="GO:0016787">
    <property type="term" value="F:hydrolase activity"/>
    <property type="evidence" value="ECO:0007669"/>
    <property type="project" value="UniProtKB-KW"/>
</dbReference>
<gene>
    <name evidence="6" type="ORF">SAMN05216298_2045</name>
</gene>
<dbReference type="InterPro" id="IPR029052">
    <property type="entry name" value="Metallo-depent_PP-like"/>
</dbReference>
<name>A0A1G9FUY1_9ACTN</name>
<dbReference type="RefSeq" id="WP_091047120.1">
    <property type="nucleotide sequence ID" value="NZ_FNGF01000002.1"/>
</dbReference>
<sequence>MSLTVLHLSDPHLDGGPERTARLRAALDLLPDSRRPDAVLVTGDVADTGDPVAYARFREAMEGRGPWLAVPGNHDDPARFGTPPVATLDLDGLRIIGLDVTVRGEDHGELRPETAGEASAAAEGAAVTVLAFHQPPITLGHGYIDPMGLRNPDALAALIERIGTVAAVLCGHAHTAGAGTFAGVPVRLAPGIVSALGTDPDHRPLTDGGLPPGAALHRFDGAAVTTTFHYAR</sequence>
<comment type="similarity">
    <text evidence="4">Belongs to the cyclic nucleotide phosphodiesterase class-III family.</text>
</comment>
<keyword evidence="2" id="KW-0378">Hydrolase</keyword>
<dbReference type="InterPro" id="IPR004843">
    <property type="entry name" value="Calcineurin-like_PHP"/>
</dbReference>
<accession>A0A1G9FUY1</accession>
<feature type="domain" description="Calcineurin-like phosphoesterase" evidence="5">
    <location>
        <begin position="4"/>
        <end position="175"/>
    </location>
</feature>
<keyword evidence="1" id="KW-0479">Metal-binding</keyword>
<dbReference type="Gene3D" id="3.60.21.10">
    <property type="match status" value="1"/>
</dbReference>
<keyword evidence="7" id="KW-1185">Reference proteome</keyword>
<dbReference type="Proteomes" id="UP000198662">
    <property type="component" value="Unassembled WGS sequence"/>
</dbReference>
<evidence type="ECO:0000259" key="5">
    <source>
        <dbReference type="Pfam" id="PF00149"/>
    </source>
</evidence>
<dbReference type="OrthoDB" id="5241795at2"/>
<organism evidence="6 7">
    <name type="scientific">Glycomyces sambucus</name>
    <dbReference type="NCBI Taxonomy" id="380244"/>
    <lineage>
        <taxon>Bacteria</taxon>
        <taxon>Bacillati</taxon>
        <taxon>Actinomycetota</taxon>
        <taxon>Actinomycetes</taxon>
        <taxon>Glycomycetales</taxon>
        <taxon>Glycomycetaceae</taxon>
        <taxon>Glycomyces</taxon>
    </lineage>
</organism>
<evidence type="ECO:0000256" key="4">
    <source>
        <dbReference type="ARBA" id="ARBA00025742"/>
    </source>
</evidence>
<dbReference type="GO" id="GO:0046872">
    <property type="term" value="F:metal ion binding"/>
    <property type="evidence" value="ECO:0007669"/>
    <property type="project" value="UniProtKB-KW"/>
</dbReference>
<dbReference type="PANTHER" id="PTHR42988">
    <property type="entry name" value="PHOSPHOHYDROLASE"/>
    <property type="match status" value="1"/>
</dbReference>
<evidence type="ECO:0000313" key="6">
    <source>
        <dbReference type="EMBL" id="SDK92200.1"/>
    </source>
</evidence>
<dbReference type="PANTHER" id="PTHR42988:SF2">
    <property type="entry name" value="CYCLIC NUCLEOTIDE PHOSPHODIESTERASE CBUA0032-RELATED"/>
    <property type="match status" value="1"/>
</dbReference>
<evidence type="ECO:0000256" key="1">
    <source>
        <dbReference type="ARBA" id="ARBA00022723"/>
    </source>
</evidence>
<proteinExistence type="inferred from homology"/>
<dbReference type="EMBL" id="FNGF01000002">
    <property type="protein sequence ID" value="SDK92200.1"/>
    <property type="molecule type" value="Genomic_DNA"/>
</dbReference>
<evidence type="ECO:0000313" key="7">
    <source>
        <dbReference type="Proteomes" id="UP000198662"/>
    </source>
</evidence>
<dbReference type="SUPFAM" id="SSF56300">
    <property type="entry name" value="Metallo-dependent phosphatases"/>
    <property type="match status" value="1"/>
</dbReference>
<evidence type="ECO:0000256" key="2">
    <source>
        <dbReference type="ARBA" id="ARBA00022801"/>
    </source>
</evidence>
<dbReference type="AlphaFoldDB" id="A0A1G9FUY1"/>
<evidence type="ECO:0000256" key="3">
    <source>
        <dbReference type="ARBA" id="ARBA00023004"/>
    </source>
</evidence>
<dbReference type="InterPro" id="IPR050884">
    <property type="entry name" value="CNP_phosphodiesterase-III"/>
</dbReference>
<reference evidence="7" key="1">
    <citation type="submission" date="2016-10" db="EMBL/GenBank/DDBJ databases">
        <authorList>
            <person name="Varghese N."/>
            <person name="Submissions S."/>
        </authorList>
    </citation>
    <scope>NUCLEOTIDE SEQUENCE [LARGE SCALE GENOMIC DNA]</scope>
    <source>
        <strain evidence="7">CGMCC 4.3147</strain>
    </source>
</reference>
<dbReference type="Pfam" id="PF00149">
    <property type="entry name" value="Metallophos"/>
    <property type="match status" value="1"/>
</dbReference>
<keyword evidence="3" id="KW-0408">Iron</keyword>
<protein>
    <submittedName>
        <fullName evidence="6">Calcineurin-like phosphoesterase</fullName>
    </submittedName>
</protein>
<dbReference type="STRING" id="380244.SAMN05216298_2045"/>